<dbReference type="Proteomes" id="UP000697107">
    <property type="component" value="Unassembled WGS sequence"/>
</dbReference>
<sequence>MRLFTTSKEIRIRSSAYCAHDKDGQSESWRTSRSRGKHRNLGKEVVGEGHMKEKRHCYECVQQNGEPLNVTSKGMLTLRVTTCGNVRAVKLTDVYYAADAQFDFVWKTKRKGLHIDA</sequence>
<dbReference type="EMBL" id="RCML01000035">
    <property type="protein sequence ID" value="KAG2996552.1"/>
    <property type="molecule type" value="Genomic_DNA"/>
</dbReference>
<reference evidence="2" key="1">
    <citation type="submission" date="2018-10" db="EMBL/GenBank/DDBJ databases">
        <title>Effector identification in a new, highly contiguous assembly of the strawberry crown rot pathogen Phytophthora cactorum.</title>
        <authorList>
            <person name="Armitage A.D."/>
            <person name="Nellist C.F."/>
            <person name="Bates H."/>
            <person name="Vickerstaff R.J."/>
            <person name="Harrison R.J."/>
        </authorList>
    </citation>
    <scope>NUCLEOTIDE SEQUENCE</scope>
    <source>
        <strain evidence="2">P415</strain>
    </source>
</reference>
<comment type="caution">
    <text evidence="2">The sequence shown here is derived from an EMBL/GenBank/DDBJ whole genome shotgun (WGS) entry which is preliminary data.</text>
</comment>
<proteinExistence type="predicted"/>
<feature type="region of interest" description="Disordered" evidence="1">
    <location>
        <begin position="22"/>
        <end position="46"/>
    </location>
</feature>
<evidence type="ECO:0000256" key="1">
    <source>
        <dbReference type="SAM" id="MobiDB-lite"/>
    </source>
</evidence>
<gene>
    <name evidence="2" type="ORF">PC118_g2394</name>
</gene>
<evidence type="ECO:0000313" key="2">
    <source>
        <dbReference type="EMBL" id="KAG2996552.1"/>
    </source>
</evidence>
<name>A0A8T1GQB0_9STRA</name>
<evidence type="ECO:0000313" key="3">
    <source>
        <dbReference type="Proteomes" id="UP000697107"/>
    </source>
</evidence>
<dbReference type="AlphaFoldDB" id="A0A8T1GQB0"/>
<accession>A0A8T1GQB0</accession>
<organism evidence="2 3">
    <name type="scientific">Phytophthora cactorum</name>
    <dbReference type="NCBI Taxonomy" id="29920"/>
    <lineage>
        <taxon>Eukaryota</taxon>
        <taxon>Sar</taxon>
        <taxon>Stramenopiles</taxon>
        <taxon>Oomycota</taxon>
        <taxon>Peronosporomycetes</taxon>
        <taxon>Peronosporales</taxon>
        <taxon>Peronosporaceae</taxon>
        <taxon>Phytophthora</taxon>
    </lineage>
</organism>
<protein>
    <submittedName>
        <fullName evidence="2">Uncharacterized protein</fullName>
    </submittedName>
</protein>